<reference evidence="1 2" key="1">
    <citation type="journal article" date="2011" name="Genome Biol.">
        <title>Comparative genome sequence analysis underscores mycoparasitism as the ancestral life style of Trichoderma.</title>
        <authorList>
            <person name="Kubicek C.P."/>
            <person name="Herrera-Estrella A."/>
            <person name="Seidl-Seiboth V."/>
            <person name="Martinez D.A."/>
            <person name="Druzhinina I.S."/>
            <person name="Thon M."/>
            <person name="Zeilinger S."/>
            <person name="Casas-Flores S."/>
            <person name="Horwitz B.A."/>
            <person name="Mukherjee P.K."/>
            <person name="Mukherjee M."/>
            <person name="Kredics L."/>
            <person name="Alcaraz L.D."/>
            <person name="Aerts A."/>
            <person name="Antal Z."/>
            <person name="Atanasova L."/>
            <person name="Cervantes-Badillo M.G."/>
            <person name="Challacombe J."/>
            <person name="Chertkov O."/>
            <person name="McCluskey K."/>
            <person name="Coulpier F."/>
            <person name="Deshpande N."/>
            <person name="von Doehren H."/>
            <person name="Ebbole D.J."/>
            <person name="Esquivel-Naranjo E.U."/>
            <person name="Fekete E."/>
            <person name="Flipphi M."/>
            <person name="Glaser F."/>
            <person name="Gomez-Rodriguez E.Y."/>
            <person name="Gruber S."/>
            <person name="Han C."/>
            <person name="Henrissat B."/>
            <person name="Hermosa R."/>
            <person name="Hernandez-Onate M."/>
            <person name="Karaffa L."/>
            <person name="Kosti I."/>
            <person name="Le Crom S."/>
            <person name="Lindquist E."/>
            <person name="Lucas S."/>
            <person name="Luebeck M."/>
            <person name="Luebeck P.S."/>
            <person name="Margeot A."/>
            <person name="Metz B."/>
            <person name="Misra M."/>
            <person name="Nevalainen H."/>
            <person name="Omann M."/>
            <person name="Packer N."/>
            <person name="Perrone G."/>
            <person name="Uresti-Rivera E.E."/>
            <person name="Salamov A."/>
            <person name="Schmoll M."/>
            <person name="Seiboth B."/>
            <person name="Shapiro H."/>
            <person name="Sukno S."/>
            <person name="Tamayo-Ramos J.A."/>
            <person name="Tisch D."/>
            <person name="Wiest A."/>
            <person name="Wilkinson H.H."/>
            <person name="Zhang M."/>
            <person name="Coutinho P.M."/>
            <person name="Kenerley C.M."/>
            <person name="Monte E."/>
            <person name="Baker S.E."/>
            <person name="Grigoriev I.V."/>
        </authorList>
    </citation>
    <scope>NUCLEOTIDE SEQUENCE [LARGE SCALE GENOMIC DNA]</scope>
    <source>
        <strain evidence="2">ATCC 20476 / IMI 206040</strain>
    </source>
</reference>
<dbReference type="HOGENOM" id="CLU_2606349_0_0_1"/>
<comment type="caution">
    <text evidence="1">The sequence shown here is derived from an EMBL/GenBank/DDBJ whole genome shotgun (WGS) entry which is preliminary data.</text>
</comment>
<organism evidence="1 2">
    <name type="scientific">Hypocrea atroviridis (strain ATCC 20476 / IMI 206040)</name>
    <name type="common">Trichoderma atroviride</name>
    <dbReference type="NCBI Taxonomy" id="452589"/>
    <lineage>
        <taxon>Eukaryota</taxon>
        <taxon>Fungi</taxon>
        <taxon>Dikarya</taxon>
        <taxon>Ascomycota</taxon>
        <taxon>Pezizomycotina</taxon>
        <taxon>Sordariomycetes</taxon>
        <taxon>Hypocreomycetidae</taxon>
        <taxon>Hypocreales</taxon>
        <taxon>Hypocreaceae</taxon>
        <taxon>Trichoderma</taxon>
    </lineage>
</organism>
<protein>
    <submittedName>
        <fullName evidence="1">Uncharacterized protein</fullName>
    </submittedName>
</protein>
<dbReference type="Proteomes" id="UP000005426">
    <property type="component" value="Unassembled WGS sequence"/>
</dbReference>
<proteinExistence type="predicted"/>
<keyword evidence="2" id="KW-1185">Reference proteome</keyword>
<accession>G9NYT3</accession>
<name>G9NYT3_HYPAI</name>
<evidence type="ECO:0000313" key="1">
    <source>
        <dbReference type="EMBL" id="EHK44539.1"/>
    </source>
</evidence>
<evidence type="ECO:0000313" key="2">
    <source>
        <dbReference type="Proteomes" id="UP000005426"/>
    </source>
</evidence>
<dbReference type="AlphaFoldDB" id="G9NYT3"/>
<gene>
    <name evidence="1" type="ORF">TRIATDRAFT_300688</name>
</gene>
<sequence>MSNPFPSQPVNWCYTMPTQVVFTKVLRVICSSLVTSILAWTGAQLAAQALAHMLKQVLHVLIAAHIKLSVLFQAQCHLE</sequence>
<dbReference type="EMBL" id="ABDG02000025">
    <property type="protein sequence ID" value="EHK44539.1"/>
    <property type="molecule type" value="Genomic_DNA"/>
</dbReference>